<gene>
    <name evidence="2" type="ORF">ZA01_04915</name>
</gene>
<dbReference type="Gene3D" id="2.40.160.10">
    <property type="entry name" value="Porin"/>
    <property type="match status" value="1"/>
</dbReference>
<feature type="chain" id="PRO_5047468679" evidence="1">
    <location>
        <begin position="23"/>
        <end position="416"/>
    </location>
</feature>
<evidence type="ECO:0000313" key="2">
    <source>
        <dbReference type="EMBL" id="TWO26144.1"/>
    </source>
</evidence>
<evidence type="ECO:0000256" key="1">
    <source>
        <dbReference type="SAM" id="SignalP"/>
    </source>
</evidence>
<sequence length="416" mass="45773">MKLVKLSLVAALAAGAFSAANAVSLEEAIKDVDVSGMLRYRFESDRLDEGKNVTVDGYNSSKNNTHKFKSQLNFKAALDDNFKAFVQFQYSTGEYGFGNNGKIDKTGAPLAGYKKVGTDTHSTFAVKQAYLEYMNETYATNVMFGKMEIDSIWTDDGVGTGAKVLNNSIEGLTFAGYWFDSFNDVDDGDFSELGIKNSSLYGAAVLGDFDPFAFQLWAAYSAGWAYLYAIDASYKFAFNDANFKIEGQYLGNVLESYHDDRGFSDGKFYAARLSGDISAFDFQAGIVGYGDKDEFSLVTLEDTGKVITAGEQIFYSDGSSLNGDLGKNLFYFAGIGYTFAETLRVGFDYIGGTTKTDLGKTTEKLDKNEFVGSVSYAYSPKLTFSGFYSYLTEDSDAKDVETAKDQFIRLEALYKF</sequence>
<dbReference type="EMBL" id="VOAW01000014">
    <property type="protein sequence ID" value="TWO26144.1"/>
    <property type="molecule type" value="Genomic_DNA"/>
</dbReference>
<dbReference type="Pfam" id="PF05538">
    <property type="entry name" value="Campylo_MOMP"/>
    <property type="match status" value="1"/>
</dbReference>
<proteinExistence type="predicted"/>
<keyword evidence="3" id="KW-1185">Reference proteome</keyword>
<organism evidence="2 3">
    <name type="scientific">Campylobacter insulaenigrae</name>
    <dbReference type="NCBI Taxonomy" id="260714"/>
    <lineage>
        <taxon>Bacteria</taxon>
        <taxon>Pseudomonadati</taxon>
        <taxon>Campylobacterota</taxon>
        <taxon>Epsilonproteobacteria</taxon>
        <taxon>Campylobacterales</taxon>
        <taxon>Campylobacteraceae</taxon>
        <taxon>Campylobacter</taxon>
    </lineage>
</organism>
<dbReference type="RefSeq" id="WP_147500842.1">
    <property type="nucleotide sequence ID" value="NZ_VOAW01000014.1"/>
</dbReference>
<feature type="signal peptide" evidence="1">
    <location>
        <begin position="1"/>
        <end position="22"/>
    </location>
</feature>
<reference evidence="2 3" key="1">
    <citation type="submission" date="2019-07" db="EMBL/GenBank/DDBJ databases">
        <title>Rapid identification of Enteric Bacteria from Whole Genome Sequences (WGS) using Average Nucleotide Identity (ANI).</title>
        <authorList>
            <person name="Lane C."/>
        </authorList>
    </citation>
    <scope>NUCLEOTIDE SEQUENCE [LARGE SCALE GENOMIC DNA]</scope>
    <source>
        <strain evidence="2 3">2011D-8905</strain>
    </source>
</reference>
<dbReference type="Proteomes" id="UP000321614">
    <property type="component" value="Unassembled WGS sequence"/>
</dbReference>
<protein>
    <submittedName>
        <fullName evidence="2">Major outer membrane protein</fullName>
    </submittedName>
</protein>
<name>A0ABY3G4E0_9BACT</name>
<dbReference type="SUPFAM" id="SSF56935">
    <property type="entry name" value="Porins"/>
    <property type="match status" value="1"/>
</dbReference>
<evidence type="ECO:0000313" key="3">
    <source>
        <dbReference type="Proteomes" id="UP000321614"/>
    </source>
</evidence>
<dbReference type="InterPro" id="IPR008439">
    <property type="entry name" value="Campylo_MOMP"/>
</dbReference>
<dbReference type="InterPro" id="IPR023614">
    <property type="entry name" value="Porin_dom_sf"/>
</dbReference>
<keyword evidence="1" id="KW-0732">Signal</keyword>
<comment type="caution">
    <text evidence="2">The sequence shown here is derived from an EMBL/GenBank/DDBJ whole genome shotgun (WGS) entry which is preliminary data.</text>
</comment>
<accession>A0ABY3G4E0</accession>